<evidence type="ECO:0008006" key="4">
    <source>
        <dbReference type="Google" id="ProtNLM"/>
    </source>
</evidence>
<dbReference type="AlphaFoldDB" id="A0A2H3DSM9"/>
<keyword evidence="1" id="KW-0732">Signal</keyword>
<dbReference type="InParanoid" id="A0A2H3DSM9"/>
<gene>
    <name evidence="2" type="ORF">ARMGADRAFT_727256</name>
</gene>
<evidence type="ECO:0000313" key="3">
    <source>
        <dbReference type="Proteomes" id="UP000217790"/>
    </source>
</evidence>
<dbReference type="EMBL" id="KZ293650">
    <property type="protein sequence ID" value="PBK97090.1"/>
    <property type="molecule type" value="Genomic_DNA"/>
</dbReference>
<evidence type="ECO:0000313" key="2">
    <source>
        <dbReference type="EMBL" id="PBK97090.1"/>
    </source>
</evidence>
<accession>A0A2H3DSM9</accession>
<reference evidence="3" key="1">
    <citation type="journal article" date="2017" name="Nat. Ecol. Evol.">
        <title>Genome expansion and lineage-specific genetic innovations in the forest pathogenic fungi Armillaria.</title>
        <authorList>
            <person name="Sipos G."/>
            <person name="Prasanna A.N."/>
            <person name="Walter M.C."/>
            <person name="O'Connor E."/>
            <person name="Balint B."/>
            <person name="Krizsan K."/>
            <person name="Kiss B."/>
            <person name="Hess J."/>
            <person name="Varga T."/>
            <person name="Slot J."/>
            <person name="Riley R."/>
            <person name="Boka B."/>
            <person name="Rigling D."/>
            <person name="Barry K."/>
            <person name="Lee J."/>
            <person name="Mihaltcheva S."/>
            <person name="LaButti K."/>
            <person name="Lipzen A."/>
            <person name="Waldron R."/>
            <person name="Moloney N.M."/>
            <person name="Sperisen C."/>
            <person name="Kredics L."/>
            <person name="Vagvoelgyi C."/>
            <person name="Patrignani A."/>
            <person name="Fitzpatrick D."/>
            <person name="Nagy I."/>
            <person name="Doyle S."/>
            <person name="Anderson J.B."/>
            <person name="Grigoriev I.V."/>
            <person name="Gueldener U."/>
            <person name="Muensterkoetter M."/>
            <person name="Nagy L.G."/>
        </authorList>
    </citation>
    <scope>NUCLEOTIDE SEQUENCE [LARGE SCALE GENOMIC DNA]</scope>
    <source>
        <strain evidence="3">Ar21-2</strain>
    </source>
</reference>
<feature type="chain" id="PRO_5013675548" description="Secreted protein" evidence="1">
    <location>
        <begin position="23"/>
        <end position="89"/>
    </location>
</feature>
<evidence type="ECO:0000256" key="1">
    <source>
        <dbReference type="SAM" id="SignalP"/>
    </source>
</evidence>
<dbReference type="Proteomes" id="UP000217790">
    <property type="component" value="Unassembled WGS sequence"/>
</dbReference>
<proteinExistence type="predicted"/>
<organism evidence="2 3">
    <name type="scientific">Armillaria gallica</name>
    <name type="common">Bulbous honey fungus</name>
    <name type="synonym">Armillaria bulbosa</name>
    <dbReference type="NCBI Taxonomy" id="47427"/>
    <lineage>
        <taxon>Eukaryota</taxon>
        <taxon>Fungi</taxon>
        <taxon>Dikarya</taxon>
        <taxon>Basidiomycota</taxon>
        <taxon>Agaricomycotina</taxon>
        <taxon>Agaricomycetes</taxon>
        <taxon>Agaricomycetidae</taxon>
        <taxon>Agaricales</taxon>
        <taxon>Marasmiineae</taxon>
        <taxon>Physalacriaceae</taxon>
        <taxon>Armillaria</taxon>
    </lineage>
</organism>
<keyword evidence="3" id="KW-1185">Reference proteome</keyword>
<sequence>MHRWRGSLSVPTVLLWRAFVHSQYPFPFAYPRTTSFSGIFPARRSEGTEFFVRGDGGWSLISKSGKMLLMHRCSGTRAPTVLERAVSRR</sequence>
<name>A0A2H3DSM9_ARMGA</name>
<feature type="signal peptide" evidence="1">
    <location>
        <begin position="1"/>
        <end position="22"/>
    </location>
</feature>
<protein>
    <recommendedName>
        <fullName evidence="4">Secreted protein</fullName>
    </recommendedName>
</protein>